<gene>
    <name evidence="2" type="ORF">FOMPIDRAFT_1043161</name>
</gene>
<organism evidence="2 3">
    <name type="scientific">Fomitopsis schrenkii</name>
    <name type="common">Brown rot fungus</name>
    <dbReference type="NCBI Taxonomy" id="2126942"/>
    <lineage>
        <taxon>Eukaryota</taxon>
        <taxon>Fungi</taxon>
        <taxon>Dikarya</taxon>
        <taxon>Basidiomycota</taxon>
        <taxon>Agaricomycotina</taxon>
        <taxon>Agaricomycetes</taxon>
        <taxon>Polyporales</taxon>
        <taxon>Fomitopsis</taxon>
    </lineage>
</organism>
<name>S8FDH6_FOMSC</name>
<accession>S8FDH6</accession>
<feature type="region of interest" description="Disordered" evidence="1">
    <location>
        <begin position="81"/>
        <end position="177"/>
    </location>
</feature>
<evidence type="ECO:0000313" key="2">
    <source>
        <dbReference type="EMBL" id="EPS96539.1"/>
    </source>
</evidence>
<dbReference type="InParanoid" id="S8FDH6"/>
<feature type="region of interest" description="Disordered" evidence="1">
    <location>
        <begin position="1"/>
        <end position="27"/>
    </location>
</feature>
<protein>
    <submittedName>
        <fullName evidence="2">Uncharacterized protein</fullName>
    </submittedName>
</protein>
<keyword evidence="3" id="KW-1185">Reference proteome</keyword>
<evidence type="ECO:0000256" key="1">
    <source>
        <dbReference type="SAM" id="MobiDB-lite"/>
    </source>
</evidence>
<dbReference type="EMBL" id="KE504187">
    <property type="protein sequence ID" value="EPS96539.1"/>
    <property type="molecule type" value="Genomic_DNA"/>
</dbReference>
<dbReference type="AlphaFoldDB" id="S8FDH6"/>
<sequence>MSATSSLPTATLIDGMNAGHASDPNGHSQEHRCSCPCLCTADEKSGARIELRVTGSVVLNLKLRVSDTETSHININTVFDRGTRGRGAAGGEEAEVLEHKVPQASSSGDQKTLKRARSARAEDCSQEKKRLKGEEGYTGSKKDTQARNLKAVSRWPSPTLLVPDSDSETEPEEYEEEVLPDGRVVYIAVDPTARSR</sequence>
<dbReference type="Proteomes" id="UP000015241">
    <property type="component" value="Unassembled WGS sequence"/>
</dbReference>
<reference evidence="2 3" key="1">
    <citation type="journal article" date="2012" name="Science">
        <title>The Paleozoic origin of enzymatic lignin decomposition reconstructed from 31 fungal genomes.</title>
        <authorList>
            <person name="Floudas D."/>
            <person name="Binder M."/>
            <person name="Riley R."/>
            <person name="Barry K."/>
            <person name="Blanchette R.A."/>
            <person name="Henrissat B."/>
            <person name="Martinez A.T."/>
            <person name="Otillar R."/>
            <person name="Spatafora J.W."/>
            <person name="Yadav J.S."/>
            <person name="Aerts A."/>
            <person name="Benoit I."/>
            <person name="Boyd A."/>
            <person name="Carlson A."/>
            <person name="Copeland A."/>
            <person name="Coutinho P.M."/>
            <person name="de Vries R.P."/>
            <person name="Ferreira P."/>
            <person name="Findley K."/>
            <person name="Foster B."/>
            <person name="Gaskell J."/>
            <person name="Glotzer D."/>
            <person name="Gorecki P."/>
            <person name="Heitman J."/>
            <person name="Hesse C."/>
            <person name="Hori C."/>
            <person name="Igarashi K."/>
            <person name="Jurgens J.A."/>
            <person name="Kallen N."/>
            <person name="Kersten P."/>
            <person name="Kohler A."/>
            <person name="Kuees U."/>
            <person name="Kumar T.K.A."/>
            <person name="Kuo A."/>
            <person name="LaButti K."/>
            <person name="Larrondo L.F."/>
            <person name="Lindquist E."/>
            <person name="Ling A."/>
            <person name="Lombard V."/>
            <person name="Lucas S."/>
            <person name="Lundell T."/>
            <person name="Martin R."/>
            <person name="McLaughlin D.J."/>
            <person name="Morgenstern I."/>
            <person name="Morin E."/>
            <person name="Murat C."/>
            <person name="Nagy L.G."/>
            <person name="Nolan M."/>
            <person name="Ohm R.A."/>
            <person name="Patyshakuliyeva A."/>
            <person name="Rokas A."/>
            <person name="Ruiz-Duenas F.J."/>
            <person name="Sabat G."/>
            <person name="Salamov A."/>
            <person name="Samejima M."/>
            <person name="Schmutz J."/>
            <person name="Slot J.C."/>
            <person name="St John F."/>
            <person name="Stenlid J."/>
            <person name="Sun H."/>
            <person name="Sun S."/>
            <person name="Syed K."/>
            <person name="Tsang A."/>
            <person name="Wiebenga A."/>
            <person name="Young D."/>
            <person name="Pisabarro A."/>
            <person name="Eastwood D.C."/>
            <person name="Martin F."/>
            <person name="Cullen D."/>
            <person name="Grigoriev I.V."/>
            <person name="Hibbett D.S."/>
        </authorList>
    </citation>
    <scope>NUCLEOTIDE SEQUENCE</scope>
    <source>
        <strain evidence="3">FP-58527</strain>
    </source>
</reference>
<dbReference type="HOGENOM" id="CLU_1390264_0_0_1"/>
<feature type="compositionally biased region" description="Basic and acidic residues" evidence="1">
    <location>
        <begin position="119"/>
        <end position="145"/>
    </location>
</feature>
<feature type="compositionally biased region" description="Acidic residues" evidence="1">
    <location>
        <begin position="165"/>
        <end position="177"/>
    </location>
</feature>
<proteinExistence type="predicted"/>
<evidence type="ECO:0000313" key="3">
    <source>
        <dbReference type="Proteomes" id="UP000015241"/>
    </source>
</evidence>